<evidence type="ECO:0000256" key="1">
    <source>
        <dbReference type="SAM" id="MobiDB-lite"/>
    </source>
</evidence>
<evidence type="ECO:0000313" key="3">
    <source>
        <dbReference type="Proteomes" id="UP000509597"/>
    </source>
</evidence>
<sequence length="161" mass="16810">MYNEDQTHQQTEAAPAPSEADHELARLEQIAAGHDQETNAELLAAAVGADTVLTFPHDAAAECETVLVMARTLLAPLYPSLEVVYSDSTIQKLSQAAAPVMIKYNLTGGGLLSKFGPELTLAAVAVPVALETIKAVRHDHAARIAANDEQAAAAALANGSN</sequence>
<dbReference type="EMBL" id="CP058627">
    <property type="protein sequence ID" value="QLG87589.1"/>
    <property type="molecule type" value="Genomic_DNA"/>
</dbReference>
<dbReference type="Proteomes" id="UP000509597">
    <property type="component" value="Chromosome"/>
</dbReference>
<accession>A0A7H9BGC0</accession>
<dbReference type="RefSeq" id="WP_179357671.1">
    <property type="nucleotide sequence ID" value="NZ_CP058627.1"/>
</dbReference>
<evidence type="ECO:0000313" key="2">
    <source>
        <dbReference type="EMBL" id="QLG87589.1"/>
    </source>
</evidence>
<feature type="region of interest" description="Disordered" evidence="1">
    <location>
        <begin position="1"/>
        <end position="21"/>
    </location>
</feature>
<reference evidence="2 3" key="1">
    <citation type="submission" date="2020-07" db="EMBL/GenBank/DDBJ databases">
        <title>Complete genome sequence of Chitinibacter sp. 2T18.</title>
        <authorList>
            <person name="Bae J.-W."/>
            <person name="Choi J.-W."/>
        </authorList>
    </citation>
    <scope>NUCLEOTIDE SEQUENCE [LARGE SCALE GENOMIC DNA]</scope>
    <source>
        <strain evidence="2 3">2T18</strain>
    </source>
</reference>
<dbReference type="KEGG" id="chiz:HQ393_04590"/>
<name>A0A7H9BGC0_9NEIS</name>
<proteinExistence type="predicted"/>
<gene>
    <name evidence="2" type="ORF">HQ393_04590</name>
</gene>
<protein>
    <submittedName>
        <fullName evidence="2">Uncharacterized protein</fullName>
    </submittedName>
</protein>
<organism evidence="2 3">
    <name type="scientific">Chitinibacter bivalviorum</name>
    <dbReference type="NCBI Taxonomy" id="2739434"/>
    <lineage>
        <taxon>Bacteria</taxon>
        <taxon>Pseudomonadati</taxon>
        <taxon>Pseudomonadota</taxon>
        <taxon>Betaproteobacteria</taxon>
        <taxon>Neisseriales</taxon>
        <taxon>Chitinibacteraceae</taxon>
        <taxon>Chitinibacter</taxon>
    </lineage>
</organism>
<dbReference type="AlphaFoldDB" id="A0A7H9BGC0"/>
<keyword evidence="3" id="KW-1185">Reference proteome</keyword>